<evidence type="ECO:0000256" key="4">
    <source>
        <dbReference type="PROSITE-ProRule" id="PRU00473"/>
    </source>
</evidence>
<keyword evidence="2 4" id="KW-0472">Membrane</keyword>
<reference evidence="8" key="1">
    <citation type="submission" date="2016-11" db="EMBL/GenBank/DDBJ databases">
        <authorList>
            <person name="Varghese N."/>
            <person name="Submissions S."/>
        </authorList>
    </citation>
    <scope>NUCLEOTIDE SEQUENCE [LARGE SCALE GENOMIC DNA]</scope>
    <source>
        <strain evidence="8">DSM 22623</strain>
    </source>
</reference>
<accession>A0A1M6APU1</accession>
<proteinExistence type="predicted"/>
<gene>
    <name evidence="7" type="ORF">SAMN04488508_101409</name>
</gene>
<keyword evidence="3" id="KW-0998">Cell outer membrane</keyword>
<evidence type="ECO:0000256" key="3">
    <source>
        <dbReference type="ARBA" id="ARBA00023237"/>
    </source>
</evidence>
<dbReference type="PRINTS" id="PR01021">
    <property type="entry name" value="OMPADOMAIN"/>
</dbReference>
<keyword evidence="5" id="KW-1133">Transmembrane helix</keyword>
<dbReference type="Proteomes" id="UP000184432">
    <property type="component" value="Unassembled WGS sequence"/>
</dbReference>
<dbReference type="SUPFAM" id="SSF103088">
    <property type="entry name" value="OmpA-like"/>
    <property type="match status" value="2"/>
</dbReference>
<dbReference type="InterPro" id="IPR006664">
    <property type="entry name" value="OMP_bac"/>
</dbReference>
<evidence type="ECO:0000256" key="5">
    <source>
        <dbReference type="SAM" id="Phobius"/>
    </source>
</evidence>
<protein>
    <submittedName>
        <fullName evidence="7">Outer membrane protein OmpA</fullName>
    </submittedName>
</protein>
<dbReference type="PANTHER" id="PTHR30329">
    <property type="entry name" value="STATOR ELEMENT OF FLAGELLAR MOTOR COMPLEX"/>
    <property type="match status" value="1"/>
</dbReference>
<sequence length="307" mass="34897">MKKIISFLIFLLFAWLAMWWYYSCDWCARETGQNLKNEEKIRLEREAAARKAYEDSIAAIEQQKLNFVIKDDDDQDALTLKGQLQINNKNGDVFIPDAVADIGDLVADYLGKNQNKELLITGYETSEENNTEDELGLARATFMKDLFIKSGINSDRISTSSEVKDYEYNADGNHTGGISLLFKTLTEERTVEVEKSVANRTLYSNFGEKTFKPDATLSNYTLELKSYLNKYPDKSVRVIGHTDDVGDEEANLWFGQQRANNVRQYLISQGIDANKVKATSKGESNPIVPNTSEENRAKNRRIEIIVN</sequence>
<dbReference type="Pfam" id="PF00691">
    <property type="entry name" value="OmpA"/>
    <property type="match status" value="1"/>
</dbReference>
<name>A0A1M6APU1_9FLAO</name>
<dbReference type="InterPro" id="IPR006665">
    <property type="entry name" value="OmpA-like"/>
</dbReference>
<dbReference type="CDD" id="cd07185">
    <property type="entry name" value="OmpA_C-like"/>
    <property type="match status" value="1"/>
</dbReference>
<evidence type="ECO:0000256" key="2">
    <source>
        <dbReference type="ARBA" id="ARBA00023136"/>
    </source>
</evidence>
<dbReference type="InterPro" id="IPR050330">
    <property type="entry name" value="Bact_OuterMem_StrucFunc"/>
</dbReference>
<dbReference type="GO" id="GO:0009279">
    <property type="term" value="C:cell outer membrane"/>
    <property type="evidence" value="ECO:0007669"/>
    <property type="project" value="UniProtKB-SubCell"/>
</dbReference>
<evidence type="ECO:0000256" key="1">
    <source>
        <dbReference type="ARBA" id="ARBA00004442"/>
    </source>
</evidence>
<dbReference type="PANTHER" id="PTHR30329:SF21">
    <property type="entry name" value="LIPOPROTEIN YIAD-RELATED"/>
    <property type="match status" value="1"/>
</dbReference>
<dbReference type="OrthoDB" id="9763897at2"/>
<dbReference type="STRING" id="570521.SAMN04488508_101409"/>
<dbReference type="PROSITE" id="PS51123">
    <property type="entry name" value="OMPA_2"/>
    <property type="match status" value="1"/>
</dbReference>
<keyword evidence="5" id="KW-0812">Transmembrane</keyword>
<evidence type="ECO:0000313" key="8">
    <source>
        <dbReference type="Proteomes" id="UP000184432"/>
    </source>
</evidence>
<feature type="domain" description="OmpA-like" evidence="6">
    <location>
        <begin position="193"/>
        <end position="307"/>
    </location>
</feature>
<evidence type="ECO:0000259" key="6">
    <source>
        <dbReference type="PROSITE" id="PS51123"/>
    </source>
</evidence>
<evidence type="ECO:0000313" key="7">
    <source>
        <dbReference type="EMBL" id="SHI38475.1"/>
    </source>
</evidence>
<keyword evidence="8" id="KW-1185">Reference proteome</keyword>
<dbReference type="AlphaFoldDB" id="A0A1M6APU1"/>
<feature type="transmembrane region" description="Helical" evidence="5">
    <location>
        <begin position="5"/>
        <end position="22"/>
    </location>
</feature>
<dbReference type="Gene3D" id="3.30.1330.60">
    <property type="entry name" value="OmpA-like domain"/>
    <property type="match status" value="2"/>
</dbReference>
<comment type="subcellular location">
    <subcellularLocation>
        <location evidence="1">Cell outer membrane</location>
    </subcellularLocation>
</comment>
<dbReference type="RefSeq" id="WP_073313206.1">
    <property type="nucleotide sequence ID" value="NZ_FQYP01000001.1"/>
</dbReference>
<dbReference type="EMBL" id="FQYP01000001">
    <property type="protein sequence ID" value="SHI38475.1"/>
    <property type="molecule type" value="Genomic_DNA"/>
</dbReference>
<dbReference type="InterPro" id="IPR036737">
    <property type="entry name" value="OmpA-like_sf"/>
</dbReference>
<organism evidence="7 8">
    <name type="scientific">Aquimarina spongiae</name>
    <dbReference type="NCBI Taxonomy" id="570521"/>
    <lineage>
        <taxon>Bacteria</taxon>
        <taxon>Pseudomonadati</taxon>
        <taxon>Bacteroidota</taxon>
        <taxon>Flavobacteriia</taxon>
        <taxon>Flavobacteriales</taxon>
        <taxon>Flavobacteriaceae</taxon>
        <taxon>Aquimarina</taxon>
    </lineage>
</organism>